<protein>
    <submittedName>
        <fullName evidence="1">ParB protein</fullName>
    </submittedName>
</protein>
<evidence type="ECO:0000313" key="1">
    <source>
        <dbReference type="EMBL" id="DAD85439.1"/>
    </source>
</evidence>
<organism evidence="1">
    <name type="scientific">Siphoviridae sp. ctDcW16</name>
    <dbReference type="NCBI Taxonomy" id="2826199"/>
    <lineage>
        <taxon>Viruses</taxon>
        <taxon>Duplodnaviria</taxon>
        <taxon>Heunggongvirae</taxon>
        <taxon>Uroviricota</taxon>
        <taxon>Caudoviricetes</taxon>
    </lineage>
</organism>
<proteinExistence type="predicted"/>
<accession>A0A8S5MTN6</accession>
<reference evidence="1" key="1">
    <citation type="journal article" date="2021" name="Proc. Natl. Acad. Sci. U.S.A.">
        <title>A Catalog of Tens of Thousands of Viruses from Human Metagenomes Reveals Hidden Associations with Chronic Diseases.</title>
        <authorList>
            <person name="Tisza M.J."/>
            <person name="Buck C.B."/>
        </authorList>
    </citation>
    <scope>NUCLEOTIDE SEQUENCE</scope>
    <source>
        <strain evidence="1">CtDcW16</strain>
    </source>
</reference>
<sequence>MIMKELKQSETRIIKRSQINLNPINPKRHSDERIKLQKKNLQKVGFLGGIVWNEKSGNLIDGHRRIKAMDLHYKYNGTSGADYNVKVEVVSLDDKTEKEQLTYMAVGNTKPDIDLIAGYISDIDYTDVGLDIGDLNDILSINTAIPSFSDSLDGLLSPVSLFDEIETPAMDENTYEAKKEHMKSIKQLVKESAIERQQNEEAFITLSFSSHEAKDDFCDLLGISTDDKFVKGEEVLRLIK</sequence>
<dbReference type="Gene3D" id="3.90.1530.10">
    <property type="entry name" value="Conserved hypothetical protein from pyrococcus furiosus pfu- 392566-001, ParB domain"/>
    <property type="match status" value="1"/>
</dbReference>
<dbReference type="EMBL" id="BK014983">
    <property type="protein sequence ID" value="DAD85439.1"/>
    <property type="molecule type" value="Genomic_DNA"/>
</dbReference>
<dbReference type="SUPFAM" id="SSF110849">
    <property type="entry name" value="ParB/Sulfiredoxin"/>
    <property type="match status" value="1"/>
</dbReference>
<name>A0A8S5MTN6_9CAUD</name>
<dbReference type="InterPro" id="IPR036086">
    <property type="entry name" value="ParB/Sulfiredoxin_sf"/>
</dbReference>